<dbReference type="Pfam" id="PF06073">
    <property type="entry name" value="DUF934"/>
    <property type="match status" value="1"/>
</dbReference>
<accession>A0ABQ0SH94</accession>
<proteinExistence type="predicted"/>
<dbReference type="PIRSF" id="PIRSF030820">
    <property type="entry name" value="UCP030820"/>
    <property type="match status" value="1"/>
</dbReference>
<organism evidence="1 2">
    <name type="scientific">Novacetimonas hansenii</name>
    <name type="common">Komagataeibacter hansenii</name>
    <dbReference type="NCBI Taxonomy" id="436"/>
    <lineage>
        <taxon>Bacteria</taxon>
        <taxon>Pseudomonadati</taxon>
        <taxon>Pseudomonadota</taxon>
        <taxon>Alphaproteobacteria</taxon>
        <taxon>Acetobacterales</taxon>
        <taxon>Acetobacteraceae</taxon>
        <taxon>Novacetimonas</taxon>
    </lineage>
</organism>
<sequence length="164" mass="18217">MPLLENGRIVADDWVHVPDDAPCPTDRAVIVSFARVEEALARPGAAPVGVRLNPDTDVVTLNTVLPRLGLVNVDFPGFRDGRAFTQARALREHLHFTKEIRATGHALPDQYEFMLRCGITTVEIAENADPSVWEKAHTRFTVAYQPSVLNEKSQGFGLRRFLDA</sequence>
<reference evidence="1 2" key="1">
    <citation type="submission" date="2019-06" db="EMBL/GenBank/DDBJ databases">
        <title>Whole genome shotgun sequence of Komagataeibacter hansenii NBRC 14820.</title>
        <authorList>
            <person name="Hosoyama A."/>
            <person name="Uohara A."/>
            <person name="Ohji S."/>
            <person name="Ichikawa N."/>
        </authorList>
    </citation>
    <scope>NUCLEOTIDE SEQUENCE [LARGE SCALE GENOMIC DNA]</scope>
    <source>
        <strain evidence="1 2">NBRC 14820</strain>
    </source>
</reference>
<evidence type="ECO:0000313" key="1">
    <source>
        <dbReference type="EMBL" id="GEC64654.1"/>
    </source>
</evidence>
<dbReference type="RefSeq" id="WP_003620291.1">
    <property type="nucleotide sequence ID" value="NZ_BJNN01000128.1"/>
</dbReference>
<dbReference type="InterPro" id="IPR008318">
    <property type="entry name" value="UCP030820"/>
</dbReference>
<protein>
    <submittedName>
        <fullName evidence="1">Oxidoreductase</fullName>
    </submittedName>
</protein>
<evidence type="ECO:0000313" key="2">
    <source>
        <dbReference type="Proteomes" id="UP000319478"/>
    </source>
</evidence>
<keyword evidence="2" id="KW-1185">Reference proteome</keyword>
<dbReference type="EMBL" id="BJNN01000128">
    <property type="protein sequence ID" value="GEC64654.1"/>
    <property type="molecule type" value="Genomic_DNA"/>
</dbReference>
<name>A0ABQ0SH94_NOVHA</name>
<gene>
    <name evidence="1" type="ORF">GHA01_25030</name>
</gene>
<dbReference type="Proteomes" id="UP000319478">
    <property type="component" value="Unassembled WGS sequence"/>
</dbReference>
<comment type="caution">
    <text evidence="1">The sequence shown here is derived from an EMBL/GenBank/DDBJ whole genome shotgun (WGS) entry which is preliminary data.</text>
</comment>